<dbReference type="Proteomes" id="UP001381693">
    <property type="component" value="Unassembled WGS sequence"/>
</dbReference>
<proteinExistence type="predicted"/>
<organism evidence="2 3">
    <name type="scientific">Halocaridina rubra</name>
    <name type="common">Hawaiian red shrimp</name>
    <dbReference type="NCBI Taxonomy" id="373956"/>
    <lineage>
        <taxon>Eukaryota</taxon>
        <taxon>Metazoa</taxon>
        <taxon>Ecdysozoa</taxon>
        <taxon>Arthropoda</taxon>
        <taxon>Crustacea</taxon>
        <taxon>Multicrustacea</taxon>
        <taxon>Malacostraca</taxon>
        <taxon>Eumalacostraca</taxon>
        <taxon>Eucarida</taxon>
        <taxon>Decapoda</taxon>
        <taxon>Pleocyemata</taxon>
        <taxon>Caridea</taxon>
        <taxon>Atyoidea</taxon>
        <taxon>Atyidae</taxon>
        <taxon>Halocaridina</taxon>
    </lineage>
</organism>
<reference evidence="2 3" key="1">
    <citation type="submission" date="2023-11" db="EMBL/GenBank/DDBJ databases">
        <title>Halocaridina rubra genome assembly.</title>
        <authorList>
            <person name="Smith C."/>
        </authorList>
    </citation>
    <scope>NUCLEOTIDE SEQUENCE [LARGE SCALE GENOMIC DNA]</scope>
    <source>
        <strain evidence="2">EP-1</strain>
        <tissue evidence="2">Whole</tissue>
    </source>
</reference>
<dbReference type="InterPro" id="IPR003587">
    <property type="entry name" value="Hint_dom_N"/>
</dbReference>
<evidence type="ECO:0000313" key="3">
    <source>
        <dbReference type="Proteomes" id="UP001381693"/>
    </source>
</evidence>
<dbReference type="InterPro" id="IPR052140">
    <property type="entry name" value="Dev_Signal_Hedgehog-like"/>
</dbReference>
<dbReference type="InterPro" id="IPR001767">
    <property type="entry name" value="Hedgehog_Hint"/>
</dbReference>
<protein>
    <recommendedName>
        <fullName evidence="1">Hint domain-containing protein</fullName>
    </recommendedName>
</protein>
<dbReference type="InterPro" id="IPR006141">
    <property type="entry name" value="Intein_N"/>
</dbReference>
<keyword evidence="3" id="KW-1185">Reference proteome</keyword>
<comment type="caution">
    <text evidence="2">The sequence shown here is derived from an EMBL/GenBank/DDBJ whole genome shotgun (WGS) entry which is preliminary data.</text>
</comment>
<dbReference type="EMBL" id="JAXCGZ010011367">
    <property type="protein sequence ID" value="KAK7075098.1"/>
    <property type="molecule type" value="Genomic_DNA"/>
</dbReference>
<dbReference type="CDD" id="cd00081">
    <property type="entry name" value="Hint"/>
    <property type="match status" value="1"/>
</dbReference>
<dbReference type="SMART" id="SM00306">
    <property type="entry name" value="HintN"/>
    <property type="match status" value="1"/>
</dbReference>
<dbReference type="InterPro" id="IPR036844">
    <property type="entry name" value="Hint_dom_sf"/>
</dbReference>
<dbReference type="PANTHER" id="PTHR46706:SF12">
    <property type="entry name" value="PROTEIN QUA-1-RELATED"/>
    <property type="match status" value="1"/>
</dbReference>
<dbReference type="GO" id="GO:0016539">
    <property type="term" value="P:intein-mediated protein splicing"/>
    <property type="evidence" value="ECO:0007669"/>
    <property type="project" value="InterPro"/>
</dbReference>
<feature type="domain" description="Hint" evidence="1">
    <location>
        <begin position="20"/>
        <end position="102"/>
    </location>
</feature>
<dbReference type="Gene3D" id="2.170.16.10">
    <property type="entry name" value="Hedgehog/Intein (Hint) domain"/>
    <property type="match status" value="1"/>
</dbReference>
<evidence type="ECO:0000259" key="1">
    <source>
        <dbReference type="SMART" id="SM00306"/>
    </source>
</evidence>
<accession>A0AAN9A4W5</accession>
<dbReference type="PANTHER" id="PTHR46706">
    <property type="entry name" value="PROTEIN QUA-1-RELATED"/>
    <property type="match status" value="1"/>
</dbReference>
<dbReference type="AlphaFoldDB" id="A0AAN9A4W5"/>
<evidence type="ECO:0000313" key="2">
    <source>
        <dbReference type="EMBL" id="KAK7075098.1"/>
    </source>
</evidence>
<dbReference type="PROSITE" id="PS50817">
    <property type="entry name" value="INTEIN_N_TER"/>
    <property type="match status" value="1"/>
</dbReference>
<name>A0AAN9A4W5_HALRR</name>
<dbReference type="SUPFAM" id="SSF51294">
    <property type="entry name" value="Hedgehog/intein (Hint) domain"/>
    <property type="match status" value="1"/>
</dbReference>
<dbReference type="GO" id="GO:0016540">
    <property type="term" value="P:protein autoprocessing"/>
    <property type="evidence" value="ECO:0007669"/>
    <property type="project" value="InterPro"/>
</dbReference>
<dbReference type="Pfam" id="PF01079">
    <property type="entry name" value="Hint"/>
    <property type="match status" value="1"/>
</dbReference>
<sequence length="106" mass="11398">MCNCYSKAVRRSFCCDCMNGPCFPADAQVTTSKGPVSMADLQIGDIVLAGTESGEVIWTPVVAWLDRRPHEEAQYLSIAAEAGKGITLSSSHLLFTADEGHPLHSK</sequence>
<gene>
    <name evidence="2" type="ORF">SK128_007074</name>
</gene>